<evidence type="ECO:0000313" key="1">
    <source>
        <dbReference type="EMBL" id="CAE4593210.1"/>
    </source>
</evidence>
<name>A0A7S4QUZ4_9DINO</name>
<dbReference type="EMBL" id="HBNR01036766">
    <property type="protein sequence ID" value="CAE4593210.1"/>
    <property type="molecule type" value="Transcribed_RNA"/>
</dbReference>
<dbReference type="InterPro" id="IPR027165">
    <property type="entry name" value="CND3"/>
</dbReference>
<protein>
    <recommendedName>
        <fullName evidence="2">Sister chromatid cohesion protein</fullName>
    </recommendedName>
</protein>
<dbReference type="GO" id="GO:0000793">
    <property type="term" value="C:condensed chromosome"/>
    <property type="evidence" value="ECO:0007669"/>
    <property type="project" value="TreeGrafter"/>
</dbReference>
<dbReference type="AlphaFoldDB" id="A0A7S4QUZ4"/>
<dbReference type="GO" id="GO:0007076">
    <property type="term" value="P:mitotic chromosome condensation"/>
    <property type="evidence" value="ECO:0007669"/>
    <property type="project" value="InterPro"/>
</dbReference>
<gene>
    <name evidence="1" type="ORF">AMON00008_LOCUS25313</name>
</gene>
<organism evidence="1">
    <name type="scientific">Alexandrium monilatum</name>
    <dbReference type="NCBI Taxonomy" id="311494"/>
    <lineage>
        <taxon>Eukaryota</taxon>
        <taxon>Sar</taxon>
        <taxon>Alveolata</taxon>
        <taxon>Dinophyceae</taxon>
        <taxon>Gonyaulacales</taxon>
        <taxon>Pyrocystaceae</taxon>
        <taxon>Alexandrium</taxon>
    </lineage>
</organism>
<sequence>MQSRRHALAEMEPTESMGAVNYLPEDSVCIQSSYAWLSDDTVPEFETVNAAPRAELKGQHELRVAVARIFASCDLPSITLAGAQAQLGALCARFPVAFVDAVLYCTEVILGTADAHAGRGRASEMAMELLVAAAQKADVAAGRAITVQLLERVLGLLGGMDGLLAPRARSVRHRCAELLWRLLSATPPEEPRESPHRARAIEAAVLGLSRDKAPAVRHAIVPGLSLLGGPRATEALVGLAAADAVSKVRALALAQLQQAACCRWEPQHGAAGCRHLALLAGRALDAAAAVRCRLFAALSALPGVPEATVAEGLLRVGLADGSASVRRECECMLRVWAEHLRDGGGEGIEGEGGTWGGEGALRALLALVSRLGARDTQAQEAAAEMALQHLLLRPEWEAAAEASVQMLLASEEEMMPEQVFIARVSLSLHADCPGVSDTAPGPALLRRALAALDGDGTFELRQLLLVLLGCGLPESPAARRSVLHVATAVLLRAAPEVPPCRSGWGAWARHPGSSVAVPAWSGASGSSVCGTSAASALHLAVVLARRALGAEPRLASVPPEQAEAQFSHAMLVILKVLQGPPHVDGADPQAGTKALDALGVRLESLLEDARRVAGRIEDLRARKRLLVGTRDYQGACRVQEGLAEMEAHHGSLEAAAERTAQELGVRMHRVLGIIEAVLTHSRADFSCDVEMSHLLQDVLRPALMCRYIPPALAVLHLGACPLHTNGVVHTT</sequence>
<dbReference type="InterPro" id="IPR016024">
    <property type="entry name" value="ARM-type_fold"/>
</dbReference>
<accession>A0A7S4QUZ4</accession>
<evidence type="ECO:0008006" key="2">
    <source>
        <dbReference type="Google" id="ProtNLM"/>
    </source>
</evidence>
<proteinExistence type="predicted"/>
<dbReference type="GO" id="GO:0000796">
    <property type="term" value="C:condensin complex"/>
    <property type="evidence" value="ECO:0007669"/>
    <property type="project" value="InterPro"/>
</dbReference>
<dbReference type="PANTHER" id="PTHR14418">
    <property type="entry name" value="CONDENSIN COMPLEX SUBUNIT 3-RELATED"/>
    <property type="match status" value="1"/>
</dbReference>
<reference evidence="1" key="1">
    <citation type="submission" date="2021-01" db="EMBL/GenBank/DDBJ databases">
        <authorList>
            <person name="Corre E."/>
            <person name="Pelletier E."/>
            <person name="Niang G."/>
            <person name="Scheremetjew M."/>
            <person name="Finn R."/>
            <person name="Kale V."/>
            <person name="Holt S."/>
            <person name="Cochrane G."/>
            <person name="Meng A."/>
            <person name="Brown T."/>
            <person name="Cohen L."/>
        </authorList>
    </citation>
    <scope>NUCLEOTIDE SEQUENCE</scope>
    <source>
        <strain evidence="1">CCMP3105</strain>
    </source>
</reference>
<dbReference type="PANTHER" id="PTHR14418:SF5">
    <property type="entry name" value="CONDENSIN COMPLEX SUBUNIT 3"/>
    <property type="match status" value="1"/>
</dbReference>
<dbReference type="SUPFAM" id="SSF48371">
    <property type="entry name" value="ARM repeat"/>
    <property type="match status" value="1"/>
</dbReference>